<dbReference type="EMBL" id="CP157963">
    <property type="protein sequence ID" value="XBT97819.1"/>
    <property type="molecule type" value="Genomic_DNA"/>
</dbReference>
<keyword evidence="1" id="KW-0614">Plasmid</keyword>
<evidence type="ECO:0000313" key="1">
    <source>
        <dbReference type="EMBL" id="XBT97819.1"/>
    </source>
</evidence>
<organism evidence="1">
    <name type="scientific">Rhizobium sp. ZPR3</name>
    <dbReference type="NCBI Taxonomy" id="3158967"/>
    <lineage>
        <taxon>Bacteria</taxon>
        <taxon>Pseudomonadati</taxon>
        <taxon>Pseudomonadota</taxon>
        <taxon>Alphaproteobacteria</taxon>
        <taxon>Hyphomicrobiales</taxon>
        <taxon>Rhizobiaceae</taxon>
        <taxon>Rhizobium/Agrobacterium group</taxon>
        <taxon>Rhizobium</taxon>
    </lineage>
</organism>
<protein>
    <submittedName>
        <fullName evidence="1">Uncharacterized protein</fullName>
    </submittedName>
</protein>
<dbReference type="AlphaFoldDB" id="A0AAU7S5N1"/>
<reference evidence="1" key="1">
    <citation type="submission" date="2024-06" db="EMBL/GenBank/DDBJ databases">
        <authorList>
            <person name="Li T."/>
            <person name="Gao R."/>
        </authorList>
    </citation>
    <scope>NUCLEOTIDE SEQUENCE</scope>
    <source>
        <strain evidence="1">ZPR3</strain>
        <plasmid evidence="1">unnamed3</plasmid>
    </source>
</reference>
<name>A0AAU7S5N1_9HYPH</name>
<dbReference type="RefSeq" id="WP_349963072.1">
    <property type="nucleotide sequence ID" value="NZ_CP157963.1"/>
</dbReference>
<accession>A0AAU7S5N1</accession>
<proteinExistence type="predicted"/>
<gene>
    <name evidence="1" type="ORF">ABM479_33540</name>
</gene>
<sequence length="124" mass="13619">MIKLLSDEWVSAEVENKQLRDSKREEFWESLGVSRTRDLSEIDVPPMERLATVQALLSTAGDKIGDADIGAIASLASAALSAIAPGSIPFGGQTQPLSLQDLTVFARSRFFTEIIPDYEFTRMD</sequence>
<geneLocation type="plasmid" evidence="1">
    <name>unnamed3</name>
</geneLocation>